<dbReference type="Proteomes" id="UP000812966">
    <property type="component" value="Unassembled WGS sequence"/>
</dbReference>
<evidence type="ECO:0000259" key="3">
    <source>
        <dbReference type="SMART" id="SM01215"/>
    </source>
</evidence>
<feature type="region of interest" description="Disordered" evidence="1">
    <location>
        <begin position="627"/>
        <end position="649"/>
    </location>
</feature>
<organism evidence="5 6">
    <name type="scientific">Filobasidium floriforme</name>
    <dbReference type="NCBI Taxonomy" id="5210"/>
    <lineage>
        <taxon>Eukaryota</taxon>
        <taxon>Fungi</taxon>
        <taxon>Dikarya</taxon>
        <taxon>Basidiomycota</taxon>
        <taxon>Agaricomycotina</taxon>
        <taxon>Tremellomycetes</taxon>
        <taxon>Filobasidiales</taxon>
        <taxon>Filobasidiaceae</taxon>
        <taxon>Filobasidium</taxon>
    </lineage>
</organism>
<keyword evidence="6" id="KW-1185">Reference proteome</keyword>
<dbReference type="PANTHER" id="PTHR15678:SF6">
    <property type="entry name" value="BRIDGE-LIKE LIPID TRANSFER PROTEIN FAMILY MEMBER 2"/>
    <property type="match status" value="1"/>
</dbReference>
<evidence type="ECO:0000256" key="1">
    <source>
        <dbReference type="SAM" id="MobiDB-lite"/>
    </source>
</evidence>
<evidence type="ECO:0000313" key="5">
    <source>
        <dbReference type="EMBL" id="KAG7563123.1"/>
    </source>
</evidence>
<feature type="region of interest" description="Disordered" evidence="1">
    <location>
        <begin position="2613"/>
        <end position="2699"/>
    </location>
</feature>
<dbReference type="InterPro" id="IPR045167">
    <property type="entry name" value="Hobbit"/>
</dbReference>
<evidence type="ECO:0000313" key="6">
    <source>
        <dbReference type="Proteomes" id="UP000812966"/>
    </source>
</evidence>
<feature type="compositionally biased region" description="Basic and acidic residues" evidence="1">
    <location>
        <begin position="99"/>
        <end position="115"/>
    </location>
</feature>
<name>A0A8K0JPN4_9TREE</name>
<dbReference type="Pfam" id="PF10344">
    <property type="entry name" value="Hobbit"/>
    <property type="match status" value="1"/>
</dbReference>
<dbReference type="SMART" id="SM01215">
    <property type="entry name" value="Fmp27_SW"/>
    <property type="match status" value="1"/>
</dbReference>
<feature type="compositionally biased region" description="Polar residues" evidence="1">
    <location>
        <begin position="2661"/>
        <end position="2672"/>
    </location>
</feature>
<feature type="region of interest" description="Disordered" evidence="1">
    <location>
        <begin position="99"/>
        <end position="127"/>
    </location>
</feature>
<dbReference type="PANTHER" id="PTHR15678">
    <property type="entry name" value="ANTIGEN MLAA-22-RELATED"/>
    <property type="match status" value="1"/>
</dbReference>
<feature type="region of interest" description="Disordered" evidence="1">
    <location>
        <begin position="2181"/>
        <end position="2204"/>
    </location>
</feature>
<feature type="domain" description="FMP27 SW motif-containing RBG unit" evidence="3">
    <location>
        <begin position="1273"/>
        <end position="1374"/>
    </location>
</feature>
<evidence type="ECO:0000259" key="2">
    <source>
        <dbReference type="SMART" id="SM01214"/>
    </source>
</evidence>
<accession>A0A8K0JPN4</accession>
<sequence length="2891" mass="325065">MAITTAFGYLLLLGAAAFALRYVLVPFLLESLLQVQIRSVSPRSVRGIEWAAKGNEHREIKSRLTVERIGLQRSCRQGGWLTISVEGLTIHVTKDDQAQHDGTIRSDRESSDVRATRNRSPLNSGWRSTSWGAKVTGTLKAKSREWTIFYMSFAVQQSPWLAHLMDLQVEKAVLIYRDGADRPIELVLHSFNACFDVVFDQAPELIVHPETCYAAFNTPSGPRSPFLEAKSPMESPTYVMNHGLISPPPSFEGLAKEKPISPNPAPGITKSRPAKLLSRLLGRARGNATLTVEMGQLSLSENIPELSKGVHQDKVFEFVDNSRLEVTVQFGDKAGILGEDSVDVKLNVSPLSVDVLRMKVLQEKLKKSFPRGSGSKRSRPAQEAKVRDLLNALHSVQLALPYTTARFELEPDHLDRQSDPVAGHFDLAVNGFFVDVRSASPSTNFRLRDVFGRNERQEALIPAIHYSSSMADVALTWQLDRHPSRKVLDIGNLELDGVSTWKLPHWRRSCPLFPEDPNRYIVNASFNVDHVHVKTSVPMMAQLRPLLKRVRRSKPEKESSGQTPISFLPRILFDASVGHSTLCVLSNDEDSASLLEVSSTGISSTVLTDYRDICATRRSRARDNKAFDAAEPTFAEDGGASTQDTPYDSASVDLSERAFKFEAGSLQDEATVSMHWELSFRPGTLSTMVSLAQAEAPVHELLRIGKADINGQGLVKGGPMDPEPHRDLSLWWHSGIGAVDISIQDGVQATLWHQDAHEHLRHIVHGLESLSPARVNKVKHPRSHQKPVLARLVSGLRVRIAISNILVLMASRDPNPICEVHLQRGLQLQMSLIVDYCSFKHVSQTRRSKLDGKSNSRRRLRLPADATEQAIALHNEAESHGAQAAHCTMSARQIVVVPIYNAARQTNRNRPNPKPVPNPVSQAFFPRRERMPSYAGWDFQRLRDQPKPPGDYVNGVDPFPISLRDQAQKPLLHIHKIDGSVTLREARDAAVLDIAANLRVAKTKLSADVSHVYCALLAFTALPRSHRSSEADGEKVDTENPSNPSARISMRLKMNIDEAMGDLALPLKERLFFDLKSVALSSIGATKEFGVDSAMFYVPSPRAPGRWEEFGRVRRFDVAINKTVSGKPIANVDIAALRIRIPFRYELSKLILNFSTLVKVVKLLAQDMHKREFVTVRKPSAQPPKIIPSTTINLEYFSLEIKDDPLETKLNLIWRVGLNEQADRLERMEAFAAKVSVLDSVGDGSQAPPSSTNLDEIRERWGFDASGIRDVHSAAYNLAWYNARAWKVRFDKALATQNKREELLIALVFGVRNREDSLPIDVMPPERFAPLFRAKFEKLAVELKPMDLDKGEIIEHMEEAMVGKFPENTDFSLLVPLSINLRARSVELTLRDYPMPLFQIRPVDNEASDKPAEHSFQASIQLVAGEEMADDDSYVLLPCPVLPEGLGADHAAALTVQVAKTLMPVKTYTKVEMKVATAAPTDFTWGNSYQPAIEDLTKAFEKFTHPPRDPSPKMGFWDKFRLTLHWRVKVDFDGPCHLHLKGSRDPYHITGFGAGFVLAWMGNVSLRIGEKNDQNELIQISSDEMFFSIPDLSAMIDNAATGTHADGNSDAGKPAAKLPTLLERRGTKTCARFVGGVRVGFGFKFERTCRDHDCDSDCRGGLSERRCRCFHFKPHYEVKMRSKEAVDAQSRELNRPVDSYEGFRSDFIHFSPSITTFGRSSPSGPQGEGRVNSSSFHFTPKGFTHFFAWWRLFNHVMSLPIRQGKLFPKSPPPHRKFGRSLATIKYRFDISHLYISHFYPQMSKVDWTTGRQTAVGVKAHIKHFRADLHQREQTKIVRKEALQRMGTIKHKPFYAADIILDDVQLRALSTVFEDQSKGFLMKHGSHLVDVPDPAGTLANEMASGDATWFHPDDYVDTDHRPSDDNPYIEMYEIGACPQFHYSRWLPALKLRPDVIDKMKTGHWYGTDMEASKFGREATHGCLLNEFEGSHKVGIRLAEARREHLQEALRACTAKDTVSREGSNTSSSKAATLQASIDVLDRFIADRHAKEAREHSGSEESSTDHLDSREKETEGNDFQNIYQVYTPRLVLNNQSRNILLKYYFSSRLRKGLEYYLSNKALKVLREQLGSITDAPVRTKTVVDKPQVTKIPNKLDWVADKTGNVVAKELLKLVLGDADKQEHDEGDVKLAESQPSARETDPHAGLPEEYTVTKSHFLSLFGPQLALSSELDEDSTILFCMDSATFKGYTIGDDEFVGDPVNSRVMHRNYSDLTGLQGFYPRRSDDQGERHDRTFVPLEVLLDSKCQSLHFDRVLPKTDGYFHYDKFNQLRLSNDLSADREQYGQEALPEHIQHKQDLAVLHVPRFAVMADSHHYAALYNVITNLILYQDPEQRQRSQKMDTFVYSFDRRDALRYVSEVAQLQQRIRESESLIKAYDEHYTHLTSEGKLGLIDVRGDLLASVESLNMIYDAVSLHRNYTERAAALKGSIRFQASAGEIAWFMFGQKTLLAKLAMTDAHFDWLRKKDSSTDSTLVVKDLQALNSSPDAVFPEMLAKYQKTGSKESKPILKVRWAVLAPVGGITIMEHLHVDAHPVRVQLEKKLGRQLMEYVFGQNGRPKKHASDQNTNKSFQGNNHVGGGEDSNATHDGRRHTKTNRDHRDNGPSLSRQNSSSEVTPADSEQKNARRKKSGSSLAGEEQPFLPFEADEMHSRATKNMTFVSVSFVQTTLVLSYKGDKPKSITDLYDFKFTCPELRYTNKTWSFEDLFRHMRRDIIRSAWQQKGALIREVFKKSRKPIRAQAAEDMQHGPSKLRMTARPFEPWTTQSGGQILESAPLVTSPVEERDLNDLERVPTTGSSESGPAPSEREKSGKLGKLVHRIKARAANRHHHADDV</sequence>
<feature type="region of interest" description="Disordered" evidence="1">
    <location>
        <begin position="2049"/>
        <end position="2073"/>
    </location>
</feature>
<proteinExistence type="predicted"/>
<protein>
    <submittedName>
        <fullName evidence="5">Uncharacterized protein</fullName>
    </submittedName>
</protein>
<feature type="compositionally biased region" description="Polar residues" evidence="1">
    <location>
        <begin position="118"/>
        <end position="127"/>
    </location>
</feature>
<evidence type="ECO:0000259" key="4">
    <source>
        <dbReference type="SMART" id="SM01216"/>
    </source>
</evidence>
<feature type="compositionally biased region" description="Polar residues" evidence="1">
    <location>
        <begin position="2621"/>
        <end position="2632"/>
    </location>
</feature>
<dbReference type="InterPro" id="IPR019449">
    <property type="entry name" value="FMP27_WPPW_RBG"/>
</dbReference>
<dbReference type="InterPro" id="IPR019415">
    <property type="entry name" value="FMP27_SW_RBG"/>
</dbReference>
<dbReference type="SMART" id="SM01214">
    <property type="entry name" value="Fmp27_GFWDK"/>
    <property type="match status" value="1"/>
</dbReference>
<reference evidence="5" key="1">
    <citation type="submission" date="2020-04" db="EMBL/GenBank/DDBJ databases">
        <title>Analysis of mating type loci in Filobasidium floriforme.</title>
        <authorList>
            <person name="Nowrousian M."/>
        </authorList>
    </citation>
    <scope>NUCLEOTIDE SEQUENCE</scope>
    <source>
        <strain evidence="5">CBS 6242</strain>
    </source>
</reference>
<dbReference type="InterPro" id="IPR019441">
    <property type="entry name" value="FMP27/BLTP2/Hobbit_GFWDK_RBG"/>
</dbReference>
<feature type="compositionally biased region" description="Basic and acidic residues" evidence="1">
    <location>
        <begin position="2838"/>
        <end position="2848"/>
    </location>
</feature>
<dbReference type="SMART" id="SM01216">
    <property type="entry name" value="Fmp27_WPPW"/>
    <property type="match status" value="1"/>
</dbReference>
<comment type="caution">
    <text evidence="5">The sequence shown here is derived from an EMBL/GenBank/DDBJ whole genome shotgun (WGS) entry which is preliminary data.</text>
</comment>
<dbReference type="EMBL" id="JABELV010000020">
    <property type="protein sequence ID" value="KAG7563123.1"/>
    <property type="molecule type" value="Genomic_DNA"/>
</dbReference>
<feature type="region of interest" description="Disordered" evidence="1">
    <location>
        <begin position="2820"/>
        <end position="2871"/>
    </location>
</feature>
<gene>
    <name evidence="5" type="ORF">FFLO_01431</name>
</gene>
<feature type="domain" description="FMP27/BLTP2/Hobbit GFWDK motif-containing RBG unit" evidence="2">
    <location>
        <begin position="1392"/>
        <end position="1549"/>
    </location>
</feature>
<feature type="domain" description="FMP27 WPPW motif-containing RBG unit" evidence="4">
    <location>
        <begin position="1816"/>
        <end position="2299"/>
    </location>
</feature>